<protein>
    <submittedName>
        <fullName evidence="1">Uncharacterized protein</fullName>
    </submittedName>
</protein>
<evidence type="ECO:0000313" key="2">
    <source>
        <dbReference type="Proteomes" id="UP001642483"/>
    </source>
</evidence>
<dbReference type="Proteomes" id="UP001642483">
    <property type="component" value="Unassembled WGS sequence"/>
</dbReference>
<name>A0ABP0GNF2_CLALP</name>
<reference evidence="1 2" key="1">
    <citation type="submission" date="2024-02" db="EMBL/GenBank/DDBJ databases">
        <authorList>
            <person name="Daric V."/>
            <person name="Darras S."/>
        </authorList>
    </citation>
    <scope>NUCLEOTIDE SEQUENCE [LARGE SCALE GENOMIC DNA]</scope>
</reference>
<gene>
    <name evidence="1" type="ORF">CVLEPA_LOCUS26565</name>
</gene>
<proteinExistence type="predicted"/>
<accession>A0ABP0GNF2</accession>
<organism evidence="1 2">
    <name type="scientific">Clavelina lepadiformis</name>
    <name type="common">Light-bulb sea squirt</name>
    <name type="synonym">Ascidia lepadiformis</name>
    <dbReference type="NCBI Taxonomy" id="159417"/>
    <lineage>
        <taxon>Eukaryota</taxon>
        <taxon>Metazoa</taxon>
        <taxon>Chordata</taxon>
        <taxon>Tunicata</taxon>
        <taxon>Ascidiacea</taxon>
        <taxon>Aplousobranchia</taxon>
        <taxon>Clavelinidae</taxon>
        <taxon>Clavelina</taxon>
    </lineage>
</organism>
<comment type="caution">
    <text evidence="1">The sequence shown here is derived from an EMBL/GenBank/DDBJ whole genome shotgun (WGS) entry which is preliminary data.</text>
</comment>
<dbReference type="EMBL" id="CAWYQH010000130">
    <property type="protein sequence ID" value="CAK8693264.1"/>
    <property type="molecule type" value="Genomic_DNA"/>
</dbReference>
<evidence type="ECO:0000313" key="1">
    <source>
        <dbReference type="EMBL" id="CAK8693264.1"/>
    </source>
</evidence>
<keyword evidence="2" id="KW-1185">Reference proteome</keyword>
<sequence>MEFIKAAAALRLCLRPLVILKDNLHEFHQREAKKVETRPELKLQEIVPNFSNCLLHHSQMHSAITTVLRRELGLSTSVPTSPGSETPPTAT</sequence>